<feature type="region of interest" description="Disordered" evidence="1">
    <location>
        <begin position="1"/>
        <end position="33"/>
    </location>
</feature>
<gene>
    <name evidence="2" type="ORF">Cgig2_019221</name>
</gene>
<dbReference type="Proteomes" id="UP001153076">
    <property type="component" value="Unassembled WGS sequence"/>
</dbReference>
<name>A0A9Q1GKI0_9CARY</name>
<dbReference type="AlphaFoldDB" id="A0A9Q1GKI0"/>
<keyword evidence="3" id="KW-1185">Reference proteome</keyword>
<proteinExistence type="predicted"/>
<organism evidence="2 3">
    <name type="scientific">Carnegiea gigantea</name>
    <dbReference type="NCBI Taxonomy" id="171969"/>
    <lineage>
        <taxon>Eukaryota</taxon>
        <taxon>Viridiplantae</taxon>
        <taxon>Streptophyta</taxon>
        <taxon>Embryophyta</taxon>
        <taxon>Tracheophyta</taxon>
        <taxon>Spermatophyta</taxon>
        <taxon>Magnoliopsida</taxon>
        <taxon>eudicotyledons</taxon>
        <taxon>Gunneridae</taxon>
        <taxon>Pentapetalae</taxon>
        <taxon>Caryophyllales</taxon>
        <taxon>Cactineae</taxon>
        <taxon>Cactaceae</taxon>
        <taxon>Cactoideae</taxon>
        <taxon>Echinocereeae</taxon>
        <taxon>Carnegiea</taxon>
    </lineage>
</organism>
<evidence type="ECO:0000313" key="3">
    <source>
        <dbReference type="Proteomes" id="UP001153076"/>
    </source>
</evidence>
<evidence type="ECO:0000256" key="1">
    <source>
        <dbReference type="SAM" id="MobiDB-lite"/>
    </source>
</evidence>
<dbReference type="EMBL" id="JAKOGI010002614">
    <property type="protein sequence ID" value="KAJ8421648.1"/>
    <property type="molecule type" value="Genomic_DNA"/>
</dbReference>
<reference evidence="2" key="1">
    <citation type="submission" date="2022-04" db="EMBL/GenBank/DDBJ databases">
        <title>Carnegiea gigantea Genome sequencing and assembly v2.</title>
        <authorList>
            <person name="Copetti D."/>
            <person name="Sanderson M.J."/>
            <person name="Burquez A."/>
            <person name="Wojciechowski M.F."/>
        </authorList>
    </citation>
    <scope>NUCLEOTIDE SEQUENCE</scope>
    <source>
        <strain evidence="2">SGP5-SGP5p</strain>
        <tissue evidence="2">Aerial part</tissue>
    </source>
</reference>
<accession>A0A9Q1GKI0</accession>
<comment type="caution">
    <text evidence="2">The sequence shown here is derived from an EMBL/GenBank/DDBJ whole genome shotgun (WGS) entry which is preliminary data.</text>
</comment>
<sequence>MERVQPFTTPPKKKPPPQNKHKQKGGERRKDKKRWGSHVGLYTILMLLLRRSPGLDFQGVGGLALGNLALGRKSNKLHLLKVTTLHVGPLTLIYVVEVGLKVTTVLRLADQGQHNLTKVPEGVSAALLLGPHQPRPSPVDAAALSSRPHERLDPPVIFRSAANTARRAPPASGALQQPSPLEQRRRPWLFLSRSPWGDPKPQELPGFFPRGIREGACKKKDLVCIIQEIRVRGDESGRIPYLLGLLSNKALPLLLPPAFSVNRHLFGSGVLGLKNRQPCPRLICIKQKGSQVSTRQKTN</sequence>
<protein>
    <submittedName>
        <fullName evidence="2">Uncharacterized protein</fullName>
    </submittedName>
</protein>
<evidence type="ECO:0000313" key="2">
    <source>
        <dbReference type="EMBL" id="KAJ8421648.1"/>
    </source>
</evidence>
<feature type="compositionally biased region" description="Basic residues" evidence="1">
    <location>
        <begin position="11"/>
        <end position="23"/>
    </location>
</feature>